<proteinExistence type="predicted"/>
<dbReference type="Gene3D" id="3.10.105.10">
    <property type="entry name" value="Dipeptide-binding Protein, Domain 3"/>
    <property type="match status" value="1"/>
</dbReference>
<dbReference type="Pfam" id="PF00496">
    <property type="entry name" value="SBP_bac_5"/>
    <property type="match status" value="1"/>
</dbReference>
<dbReference type="CDD" id="cd08494">
    <property type="entry name" value="PBP2_NikA_DppA_OppA_like_6"/>
    <property type="match status" value="1"/>
</dbReference>
<dbReference type="InterPro" id="IPR039424">
    <property type="entry name" value="SBP_5"/>
</dbReference>
<feature type="signal peptide" evidence="2">
    <location>
        <begin position="1"/>
        <end position="25"/>
    </location>
</feature>
<feature type="chain" id="PRO_5046099235" evidence="2">
    <location>
        <begin position="26"/>
        <end position="503"/>
    </location>
</feature>
<accession>A0ABP4RWA8</accession>
<gene>
    <name evidence="4" type="ORF">GCM10009744_61650</name>
</gene>
<dbReference type="Gene3D" id="3.40.190.10">
    <property type="entry name" value="Periplasmic binding protein-like II"/>
    <property type="match status" value="1"/>
</dbReference>
<comment type="caution">
    <text evidence="4">The sequence shown here is derived from an EMBL/GenBank/DDBJ whole genome shotgun (WGS) entry which is preliminary data.</text>
</comment>
<keyword evidence="1 2" id="KW-0732">Signal</keyword>
<dbReference type="PANTHER" id="PTHR30290">
    <property type="entry name" value="PERIPLASMIC BINDING COMPONENT OF ABC TRANSPORTER"/>
    <property type="match status" value="1"/>
</dbReference>
<keyword evidence="5" id="KW-1185">Reference proteome</keyword>
<dbReference type="Proteomes" id="UP001501319">
    <property type="component" value="Unassembled WGS sequence"/>
</dbReference>
<protein>
    <submittedName>
        <fullName evidence="4">ABC transporter substrate-binding protein</fullName>
    </submittedName>
</protein>
<evidence type="ECO:0000256" key="1">
    <source>
        <dbReference type="ARBA" id="ARBA00022729"/>
    </source>
</evidence>
<dbReference type="EMBL" id="BAAANE010000014">
    <property type="protein sequence ID" value="GAA1659860.1"/>
    <property type="molecule type" value="Genomic_DNA"/>
</dbReference>
<evidence type="ECO:0000313" key="5">
    <source>
        <dbReference type="Proteomes" id="UP001501319"/>
    </source>
</evidence>
<dbReference type="InterPro" id="IPR000914">
    <property type="entry name" value="SBP_5_dom"/>
</dbReference>
<dbReference type="SUPFAM" id="SSF53850">
    <property type="entry name" value="Periplasmic binding protein-like II"/>
    <property type="match status" value="1"/>
</dbReference>
<dbReference type="RefSeq" id="WP_344116257.1">
    <property type="nucleotide sequence ID" value="NZ_BAAANE010000014.1"/>
</dbReference>
<dbReference type="PROSITE" id="PS51257">
    <property type="entry name" value="PROKAR_LIPOPROTEIN"/>
    <property type="match status" value="1"/>
</dbReference>
<evidence type="ECO:0000256" key="2">
    <source>
        <dbReference type="SAM" id="SignalP"/>
    </source>
</evidence>
<evidence type="ECO:0000313" key="4">
    <source>
        <dbReference type="EMBL" id="GAA1659860.1"/>
    </source>
</evidence>
<reference evidence="5" key="1">
    <citation type="journal article" date="2019" name="Int. J. Syst. Evol. Microbiol.">
        <title>The Global Catalogue of Microorganisms (GCM) 10K type strain sequencing project: providing services to taxonomists for standard genome sequencing and annotation.</title>
        <authorList>
            <consortium name="The Broad Institute Genomics Platform"/>
            <consortium name="The Broad Institute Genome Sequencing Center for Infectious Disease"/>
            <person name="Wu L."/>
            <person name="Ma J."/>
        </authorList>
    </citation>
    <scope>NUCLEOTIDE SEQUENCE [LARGE SCALE GENOMIC DNA]</scope>
    <source>
        <strain evidence="5">JCM 14306</strain>
    </source>
</reference>
<evidence type="ECO:0000259" key="3">
    <source>
        <dbReference type="Pfam" id="PF00496"/>
    </source>
</evidence>
<name>A0ABP4RWA8_9ACTN</name>
<feature type="domain" description="Solute-binding protein family 5" evidence="3">
    <location>
        <begin position="82"/>
        <end position="411"/>
    </location>
</feature>
<dbReference type="InterPro" id="IPR030678">
    <property type="entry name" value="Peptide/Ni-bd"/>
</dbReference>
<dbReference type="PIRSF" id="PIRSF002741">
    <property type="entry name" value="MppA"/>
    <property type="match status" value="1"/>
</dbReference>
<organism evidence="4 5">
    <name type="scientific">Kribbella alba</name>
    <dbReference type="NCBI Taxonomy" id="190197"/>
    <lineage>
        <taxon>Bacteria</taxon>
        <taxon>Bacillati</taxon>
        <taxon>Actinomycetota</taxon>
        <taxon>Actinomycetes</taxon>
        <taxon>Propionibacteriales</taxon>
        <taxon>Kribbellaceae</taxon>
        <taxon>Kribbella</taxon>
    </lineage>
</organism>
<sequence length="503" mass="54088">MNTYLTRAVALAGSAAMLLVAACSAGSGSSSGSSTGASQSLSIGLVAEPASLDFTTTDGAAIPQALLTNVYEGLVKQDETGKIVPDLAKSWTVSPDRKTYTFELVDNAKFTNGAAFTAADAVFSINRVKSDWTTSLKAAMDVVQEAKAVSPAQLQVTLSKPSNDWLFRMTTRIGAMFSQTGVDKLATNPVGTGPYKFGSWKRGDSIVLQRNDGYWGTKPFFNQVTLKYFKDPTALNNALLTGTINVIGTVQAPEALSQFTSNTKYQVIEGTTNGEVVLSFNNSKPVFKDLRVRQAIRMAIDHKALLDTCFAGRGKLIGSMVPPTDPWYEDLTGIAPYDQAKAKSMLQAAGATGATLRLRLPTLPYAVSCGQVVKSQLEQVGLKVKIDQLEFPAAWLTTVFKNADYEMSIISHVEPRDLGAVFSPKYYTRYDDPTLQQLLAAADAGDEAAQVANMKKAARRISEQAAADWLFLLPNLIVADKNLTGLPTNAIAESFDLSRLGRS</sequence>
<dbReference type="PANTHER" id="PTHR30290:SF38">
    <property type="entry name" value="D,D-DIPEPTIDE-BINDING PERIPLASMIC PROTEIN DDPA-RELATED"/>
    <property type="match status" value="1"/>
</dbReference>